<dbReference type="EMBL" id="QMQA01000171">
    <property type="protein sequence ID" value="RLE12358.1"/>
    <property type="molecule type" value="Genomic_DNA"/>
</dbReference>
<dbReference type="InterPro" id="IPR036390">
    <property type="entry name" value="WH_DNA-bd_sf"/>
</dbReference>
<organism evidence="5 6">
    <name type="scientific">Aerophobetes bacterium</name>
    <dbReference type="NCBI Taxonomy" id="2030807"/>
    <lineage>
        <taxon>Bacteria</taxon>
        <taxon>Candidatus Aerophobota</taxon>
    </lineage>
</organism>
<sequence>MIILHPEIEKVTIEKVTRVCKALSDPTRLRIFLLLTEKTLCVNAIVNFLNVSQPAVSQHLRVLREAGLIYAEKRGYWVHYSANKEKIEQFIKEFDILLEGEQ</sequence>
<keyword evidence="3" id="KW-0804">Transcription</keyword>
<dbReference type="GO" id="GO:0003700">
    <property type="term" value="F:DNA-binding transcription factor activity"/>
    <property type="evidence" value="ECO:0007669"/>
    <property type="project" value="InterPro"/>
</dbReference>
<dbReference type="Gene3D" id="1.10.10.10">
    <property type="entry name" value="Winged helix-like DNA-binding domain superfamily/Winged helix DNA-binding domain"/>
    <property type="match status" value="1"/>
</dbReference>
<dbReference type="Proteomes" id="UP000280417">
    <property type="component" value="Unassembled WGS sequence"/>
</dbReference>
<dbReference type="CDD" id="cd00090">
    <property type="entry name" value="HTH_ARSR"/>
    <property type="match status" value="1"/>
</dbReference>
<name>A0A662DBZ2_UNCAE</name>
<dbReference type="SMART" id="SM00418">
    <property type="entry name" value="HTH_ARSR"/>
    <property type="match status" value="1"/>
</dbReference>
<dbReference type="InterPro" id="IPR001845">
    <property type="entry name" value="HTH_ArsR_DNA-bd_dom"/>
</dbReference>
<dbReference type="PRINTS" id="PR00778">
    <property type="entry name" value="HTHARSR"/>
</dbReference>
<dbReference type="Pfam" id="PF01022">
    <property type="entry name" value="HTH_5"/>
    <property type="match status" value="1"/>
</dbReference>
<dbReference type="GO" id="GO:0003677">
    <property type="term" value="F:DNA binding"/>
    <property type="evidence" value="ECO:0007669"/>
    <property type="project" value="UniProtKB-KW"/>
</dbReference>
<keyword evidence="1" id="KW-0805">Transcription regulation</keyword>
<evidence type="ECO:0000313" key="6">
    <source>
        <dbReference type="Proteomes" id="UP000280417"/>
    </source>
</evidence>
<dbReference type="InterPro" id="IPR036388">
    <property type="entry name" value="WH-like_DNA-bd_sf"/>
</dbReference>
<feature type="domain" description="HTH arsR-type" evidence="4">
    <location>
        <begin position="8"/>
        <end position="102"/>
    </location>
</feature>
<protein>
    <submittedName>
        <fullName evidence="5">ArsR family transcriptional regulator</fullName>
    </submittedName>
</protein>
<dbReference type="PANTHER" id="PTHR33154">
    <property type="entry name" value="TRANSCRIPTIONAL REGULATOR, ARSR FAMILY"/>
    <property type="match status" value="1"/>
</dbReference>
<reference evidence="5 6" key="1">
    <citation type="submission" date="2018-06" db="EMBL/GenBank/DDBJ databases">
        <title>Extensive metabolic versatility and redundancy in microbially diverse, dynamic hydrothermal sediments.</title>
        <authorList>
            <person name="Dombrowski N."/>
            <person name="Teske A."/>
            <person name="Baker B.J."/>
        </authorList>
    </citation>
    <scope>NUCLEOTIDE SEQUENCE [LARGE SCALE GENOMIC DNA]</scope>
    <source>
        <strain evidence="5">B3_G15</strain>
    </source>
</reference>
<dbReference type="NCBIfam" id="NF033788">
    <property type="entry name" value="HTH_metalloreg"/>
    <property type="match status" value="1"/>
</dbReference>
<dbReference type="AlphaFoldDB" id="A0A662DBZ2"/>
<evidence type="ECO:0000313" key="5">
    <source>
        <dbReference type="EMBL" id="RLE12358.1"/>
    </source>
</evidence>
<dbReference type="InterPro" id="IPR051081">
    <property type="entry name" value="HTH_MetalResp_TranReg"/>
</dbReference>
<dbReference type="SUPFAM" id="SSF46785">
    <property type="entry name" value="Winged helix' DNA-binding domain"/>
    <property type="match status" value="1"/>
</dbReference>
<evidence type="ECO:0000256" key="1">
    <source>
        <dbReference type="ARBA" id="ARBA00023015"/>
    </source>
</evidence>
<evidence type="ECO:0000259" key="4">
    <source>
        <dbReference type="PROSITE" id="PS50987"/>
    </source>
</evidence>
<dbReference type="PROSITE" id="PS50987">
    <property type="entry name" value="HTH_ARSR_2"/>
    <property type="match status" value="1"/>
</dbReference>
<comment type="caution">
    <text evidence="5">The sequence shown here is derived from an EMBL/GenBank/DDBJ whole genome shotgun (WGS) entry which is preliminary data.</text>
</comment>
<keyword evidence="2" id="KW-0238">DNA-binding</keyword>
<dbReference type="InterPro" id="IPR011991">
    <property type="entry name" value="ArsR-like_HTH"/>
</dbReference>
<evidence type="ECO:0000256" key="2">
    <source>
        <dbReference type="ARBA" id="ARBA00023125"/>
    </source>
</evidence>
<proteinExistence type="predicted"/>
<accession>A0A662DBZ2</accession>
<dbReference type="PANTHER" id="PTHR33154:SF33">
    <property type="entry name" value="TRANSCRIPTIONAL REPRESSOR SDPR"/>
    <property type="match status" value="1"/>
</dbReference>
<evidence type="ECO:0000256" key="3">
    <source>
        <dbReference type="ARBA" id="ARBA00023163"/>
    </source>
</evidence>
<gene>
    <name evidence="5" type="ORF">DRJ04_06350</name>
</gene>